<dbReference type="RefSeq" id="WP_189982770.1">
    <property type="nucleotide sequence ID" value="NZ_BMUL01000022.1"/>
</dbReference>
<dbReference type="Proteomes" id="UP000644020">
    <property type="component" value="Unassembled WGS sequence"/>
</dbReference>
<evidence type="ECO:0000313" key="2">
    <source>
        <dbReference type="Proteomes" id="UP000644020"/>
    </source>
</evidence>
<reference evidence="1" key="2">
    <citation type="submission" date="2020-09" db="EMBL/GenBank/DDBJ databases">
        <authorList>
            <person name="Sun Q."/>
            <person name="Ohkuma M."/>
        </authorList>
    </citation>
    <scope>NUCLEOTIDE SEQUENCE</scope>
    <source>
        <strain evidence="1">JCM 4518</strain>
    </source>
</reference>
<dbReference type="EMBL" id="BMUL01000022">
    <property type="protein sequence ID" value="GHB07163.1"/>
    <property type="molecule type" value="Genomic_DNA"/>
</dbReference>
<name>A0A918WDJ1_9ACTN</name>
<organism evidence="1 2">
    <name type="scientific">Streptomyces termitum</name>
    <dbReference type="NCBI Taxonomy" id="67368"/>
    <lineage>
        <taxon>Bacteria</taxon>
        <taxon>Bacillati</taxon>
        <taxon>Actinomycetota</taxon>
        <taxon>Actinomycetes</taxon>
        <taxon>Kitasatosporales</taxon>
        <taxon>Streptomycetaceae</taxon>
        <taxon>Streptomyces</taxon>
    </lineage>
</organism>
<proteinExistence type="predicted"/>
<keyword evidence="2" id="KW-1185">Reference proteome</keyword>
<gene>
    <name evidence="1" type="ORF">GCM10010305_57850</name>
</gene>
<reference evidence="1" key="1">
    <citation type="journal article" date="2014" name="Int. J. Syst. Evol. Microbiol.">
        <title>Complete genome sequence of Corynebacterium casei LMG S-19264T (=DSM 44701T), isolated from a smear-ripened cheese.</title>
        <authorList>
            <consortium name="US DOE Joint Genome Institute (JGI-PGF)"/>
            <person name="Walter F."/>
            <person name="Albersmeier A."/>
            <person name="Kalinowski J."/>
            <person name="Ruckert C."/>
        </authorList>
    </citation>
    <scope>NUCLEOTIDE SEQUENCE</scope>
    <source>
        <strain evidence="1">JCM 4518</strain>
    </source>
</reference>
<protein>
    <submittedName>
        <fullName evidence="1">Uncharacterized protein</fullName>
    </submittedName>
</protein>
<evidence type="ECO:0000313" key="1">
    <source>
        <dbReference type="EMBL" id="GHB07163.1"/>
    </source>
</evidence>
<sequence>MTRELLLKGVASVVLAGALLAGAVTVHGESRHLGTGGVVRVGEGHGPSADGVVRAGAVASTVEWPDFLQVGPASI</sequence>
<comment type="caution">
    <text evidence="1">The sequence shown here is derived from an EMBL/GenBank/DDBJ whole genome shotgun (WGS) entry which is preliminary data.</text>
</comment>
<accession>A0A918WDJ1</accession>
<dbReference type="AlphaFoldDB" id="A0A918WDJ1"/>